<name>T0K7R2_COLGC</name>
<dbReference type="EMBL" id="AMYD01002448">
    <property type="protein sequence ID" value="EQB49013.1"/>
    <property type="molecule type" value="Genomic_DNA"/>
</dbReference>
<comment type="caution">
    <text evidence="1">The sequence shown here is derived from an EMBL/GenBank/DDBJ whole genome shotgun (WGS) entry which is preliminary data.</text>
</comment>
<dbReference type="HOGENOM" id="CLU_3438978_0_0_1"/>
<evidence type="ECO:0000313" key="2">
    <source>
        <dbReference type="Proteomes" id="UP000015530"/>
    </source>
</evidence>
<organism evidence="1 2">
    <name type="scientific">Colletotrichum gloeosporioides (strain Cg-14)</name>
    <name type="common">Anthracnose fungus</name>
    <name type="synonym">Glomerella cingulata</name>
    <dbReference type="NCBI Taxonomy" id="1237896"/>
    <lineage>
        <taxon>Eukaryota</taxon>
        <taxon>Fungi</taxon>
        <taxon>Dikarya</taxon>
        <taxon>Ascomycota</taxon>
        <taxon>Pezizomycotina</taxon>
        <taxon>Sordariomycetes</taxon>
        <taxon>Hypocreomycetidae</taxon>
        <taxon>Glomerellales</taxon>
        <taxon>Glomerellaceae</taxon>
        <taxon>Colletotrichum</taxon>
        <taxon>Colletotrichum gloeosporioides species complex</taxon>
    </lineage>
</organism>
<protein>
    <submittedName>
        <fullName evidence="1">Uncharacterized protein</fullName>
    </submittedName>
</protein>
<dbReference type="Proteomes" id="UP000015530">
    <property type="component" value="Unassembled WGS sequence"/>
</dbReference>
<accession>T0K7R2</accession>
<gene>
    <name evidence="1" type="ORF">CGLO_11689</name>
</gene>
<evidence type="ECO:0000313" key="1">
    <source>
        <dbReference type="EMBL" id="EQB49013.1"/>
    </source>
</evidence>
<proteinExistence type="predicted"/>
<reference evidence="2" key="1">
    <citation type="journal article" date="2013" name="Mol. Plant Microbe Interact.">
        <title>Global aspects of pacC regulation of pathogenicity genes in Colletotrichum gloeosporioides as revealed by transcriptome analysis.</title>
        <authorList>
            <person name="Alkan N."/>
            <person name="Meng X."/>
            <person name="Friedlander G."/>
            <person name="Reuveni E."/>
            <person name="Sukno S."/>
            <person name="Sherman A."/>
            <person name="Thon M."/>
            <person name="Fluhr R."/>
            <person name="Prusky D."/>
        </authorList>
    </citation>
    <scope>NUCLEOTIDE SEQUENCE [LARGE SCALE GENOMIC DNA]</scope>
    <source>
        <strain evidence="2">Cg-14</strain>
    </source>
</reference>
<sequence length="9" mass="1009">MAVANLYDI</sequence>